<dbReference type="InterPro" id="IPR006230">
    <property type="entry name" value="MutL"/>
</dbReference>
<dbReference type="RefSeq" id="WP_062416834.1">
    <property type="nucleotide sequence ID" value="NZ_DF967974.1"/>
</dbReference>
<reference evidence="1 2" key="1">
    <citation type="submission" date="2015-07" db="EMBL/GenBank/DDBJ databases">
        <title>Genome sequence of Levilinea saccharolytica DSM 16555.</title>
        <authorList>
            <person name="Hemp J."/>
            <person name="Ward L.M."/>
            <person name="Pace L.A."/>
            <person name="Fischer W.W."/>
        </authorList>
    </citation>
    <scope>NUCLEOTIDE SEQUENCE [LARGE SCALE GENOMIC DNA]</scope>
    <source>
        <strain evidence="1 2">KIBI-1</strain>
    </source>
</reference>
<dbReference type="AlphaFoldDB" id="A0A0P6XNA2"/>
<dbReference type="Pfam" id="PF13941">
    <property type="entry name" value="MutL"/>
    <property type="match status" value="2"/>
</dbReference>
<protein>
    <recommendedName>
        <fullName evidence="3">Methylaspartate mutase</fullName>
    </recommendedName>
</protein>
<gene>
    <name evidence="1" type="ORF">ADN01_15525</name>
</gene>
<proteinExistence type="predicted"/>
<evidence type="ECO:0000313" key="1">
    <source>
        <dbReference type="EMBL" id="KPL77976.1"/>
    </source>
</evidence>
<organism evidence="1 2">
    <name type="scientific">Levilinea saccharolytica</name>
    <dbReference type="NCBI Taxonomy" id="229921"/>
    <lineage>
        <taxon>Bacteria</taxon>
        <taxon>Bacillati</taxon>
        <taxon>Chloroflexota</taxon>
        <taxon>Anaerolineae</taxon>
        <taxon>Anaerolineales</taxon>
        <taxon>Anaerolineaceae</taxon>
        <taxon>Levilinea</taxon>
    </lineage>
</organism>
<dbReference type="Proteomes" id="UP000050501">
    <property type="component" value="Unassembled WGS sequence"/>
</dbReference>
<dbReference type="STRING" id="229921.ADN01_15525"/>
<dbReference type="OrthoDB" id="9769453at2"/>
<sequence length="575" mass="61255">MSPSIIDAQSILAVEIGTVTTRAILFDVVDGQYRFIAQGSAPSTVNAPFREAGEGIHLAVNRLEEITGRTFLNLKGELILPVQSDSSGVDRLVLTYTAGPVLRVVVAGLLADVSLESARNLAATLPVQVVETLGLNDTRSLDLQMQALIAAEPDLVLLAGGSESGASRSVFKLAELISLAYRVLPPDRRPHVLYAGNQALAKKIKEGLDRTVHTLTAPNVRPSVDIEDLAPAESALSEAAANIRYAQIGGLQNWASISSALPLPGSLAFGRMIRFLSHIGDAVKGVLGVQLGSGSTTLAMGKGGNLALEVFPYSSGRGASLVLEHSALEDITQWLPMHMPDVVARDYLMQKTLHPQVIPTTNETLALELALTRQALRLSMQQMLARHPLYNLAYEPILAGGAVLTQAPQPAHALLALLDGLQPVGVTTLFLDQNELLTSLGAAAQINSLLPVQVIESGALLNLGTVICPVSDARYGTPILRARLEYERGGENVVEVRQGSLVTLPLQNGQVANLHLQPLRRVQIDPRGKPGPAKFQIVGGACGAVIDARGRPLVLPKDSARRREMIKKWSLAFGI</sequence>
<evidence type="ECO:0008006" key="3">
    <source>
        <dbReference type="Google" id="ProtNLM"/>
    </source>
</evidence>
<comment type="caution">
    <text evidence="1">The sequence shown here is derived from an EMBL/GenBank/DDBJ whole genome shotgun (WGS) entry which is preliminary data.</text>
</comment>
<dbReference type="PATRIC" id="fig|229921.5.peg.1282"/>
<keyword evidence="2" id="KW-1185">Reference proteome</keyword>
<dbReference type="EMBL" id="LGCM01000058">
    <property type="protein sequence ID" value="KPL77976.1"/>
    <property type="molecule type" value="Genomic_DNA"/>
</dbReference>
<evidence type="ECO:0000313" key="2">
    <source>
        <dbReference type="Proteomes" id="UP000050501"/>
    </source>
</evidence>
<accession>A0A0P6XNA2</accession>
<name>A0A0P6XNA2_9CHLR</name>